<name>A0A3A3FLK5_9BURK</name>
<reference evidence="2" key="1">
    <citation type="submission" date="2018-09" db="EMBL/GenBank/DDBJ databases">
        <authorList>
            <person name="Zhu H."/>
        </authorList>
    </citation>
    <scope>NUCLEOTIDE SEQUENCE [LARGE SCALE GENOMIC DNA]</scope>
    <source>
        <strain evidence="2">K1R23-30</strain>
    </source>
</reference>
<accession>A0A3A3FLK5</accession>
<organism evidence="1 2">
    <name type="scientific">Noviherbaspirillum saxi</name>
    <dbReference type="NCBI Taxonomy" id="2320863"/>
    <lineage>
        <taxon>Bacteria</taxon>
        <taxon>Pseudomonadati</taxon>
        <taxon>Pseudomonadota</taxon>
        <taxon>Betaproteobacteria</taxon>
        <taxon>Burkholderiales</taxon>
        <taxon>Oxalobacteraceae</taxon>
        <taxon>Noviherbaspirillum</taxon>
    </lineage>
</organism>
<gene>
    <name evidence="1" type="ORF">D3871_26815</name>
</gene>
<proteinExistence type="predicted"/>
<protein>
    <submittedName>
        <fullName evidence="1">Uncharacterized protein</fullName>
    </submittedName>
</protein>
<dbReference type="AlphaFoldDB" id="A0A3A3FLK5"/>
<comment type="caution">
    <text evidence="1">The sequence shown here is derived from an EMBL/GenBank/DDBJ whole genome shotgun (WGS) entry which is preliminary data.</text>
</comment>
<evidence type="ECO:0000313" key="1">
    <source>
        <dbReference type="EMBL" id="RJF92245.1"/>
    </source>
</evidence>
<dbReference type="Proteomes" id="UP000265955">
    <property type="component" value="Unassembled WGS sequence"/>
</dbReference>
<dbReference type="EMBL" id="QYUO01000003">
    <property type="protein sequence ID" value="RJF92245.1"/>
    <property type="molecule type" value="Genomic_DNA"/>
</dbReference>
<sequence length="59" mass="6532">MAADKQAWRRKPLGVRSALGAAERKLLLQGAVANGFATELWTLQRIAEVIEREFGVAYC</sequence>
<evidence type="ECO:0000313" key="2">
    <source>
        <dbReference type="Proteomes" id="UP000265955"/>
    </source>
</evidence>
<keyword evidence="2" id="KW-1185">Reference proteome</keyword>